<proteinExistence type="predicted"/>
<sequence length="76" mass="8096">MVIVAQLVEPRIVIPAVVGSSPIGHPRFAITKTRSSIYGIVTEGHEGPLAQLVEQLTLNQRVAGSIPARPTRTGEN</sequence>
<organism evidence="1">
    <name type="scientific">marine metagenome</name>
    <dbReference type="NCBI Taxonomy" id="408172"/>
    <lineage>
        <taxon>unclassified sequences</taxon>
        <taxon>metagenomes</taxon>
        <taxon>ecological metagenomes</taxon>
    </lineage>
</organism>
<dbReference type="EMBL" id="UINC01001521">
    <property type="protein sequence ID" value="SUZ82748.1"/>
    <property type="molecule type" value="Genomic_DNA"/>
</dbReference>
<dbReference type="AlphaFoldDB" id="A0A381QVV4"/>
<name>A0A381QVV4_9ZZZZ</name>
<reference evidence="1" key="1">
    <citation type="submission" date="2018-05" db="EMBL/GenBank/DDBJ databases">
        <authorList>
            <person name="Lanie J.A."/>
            <person name="Ng W.-L."/>
            <person name="Kazmierczak K.M."/>
            <person name="Andrzejewski T.M."/>
            <person name="Davidsen T.M."/>
            <person name="Wayne K.J."/>
            <person name="Tettelin H."/>
            <person name="Glass J.I."/>
            <person name="Rusch D."/>
            <person name="Podicherti R."/>
            <person name="Tsui H.-C.T."/>
            <person name="Winkler M.E."/>
        </authorList>
    </citation>
    <scope>NUCLEOTIDE SEQUENCE</scope>
</reference>
<dbReference type="AntiFam" id="ANF00010">
    <property type="entry name" value="tRNA translation"/>
</dbReference>
<accession>A0A381QVV4</accession>
<evidence type="ECO:0000313" key="1">
    <source>
        <dbReference type="EMBL" id="SUZ82748.1"/>
    </source>
</evidence>
<gene>
    <name evidence="1" type="ORF">METZ01_LOCUS35602</name>
</gene>
<protein>
    <submittedName>
        <fullName evidence="1">Uncharacterized protein</fullName>
    </submittedName>
</protein>